<comment type="caution">
    <text evidence="1">The sequence shown here is derived from an EMBL/GenBank/DDBJ whole genome shotgun (WGS) entry which is preliminary data.</text>
</comment>
<dbReference type="Proteomes" id="UP000587586">
    <property type="component" value="Unassembled WGS sequence"/>
</dbReference>
<proteinExistence type="predicted"/>
<name>A0A6V8N6Q6_9BACT</name>
<gene>
    <name evidence="1" type="ORF">GMLC_10960</name>
</gene>
<keyword evidence="2" id="KW-1185">Reference proteome</keyword>
<dbReference type="RefSeq" id="WP_183360055.1">
    <property type="nucleotide sequence ID" value="NZ_BLXZ01000002.1"/>
</dbReference>
<reference evidence="2" key="1">
    <citation type="submission" date="2020-06" db="EMBL/GenBank/DDBJ databases">
        <title>Draft genomic sequecing of Geomonas sp. Red745.</title>
        <authorList>
            <person name="Itoh H."/>
            <person name="Xu Z.X."/>
            <person name="Ushijima N."/>
            <person name="Masuda Y."/>
            <person name="Shiratori Y."/>
            <person name="Senoo K."/>
        </authorList>
    </citation>
    <scope>NUCLEOTIDE SEQUENCE [LARGE SCALE GENOMIC DNA]</scope>
    <source>
        <strain evidence="2">Red745</strain>
    </source>
</reference>
<dbReference type="SUPFAM" id="SSF49265">
    <property type="entry name" value="Fibronectin type III"/>
    <property type="match status" value="1"/>
</dbReference>
<sequence>MVQSKLQINLGRLSAVETIDLSRMICAKLKGNPDFPEPFPSYVTALAQLEENTSELETTTHAAQNRDILMIAKKNQLHGVVKNDLASVLGHCELAAKGNLEALQRLGLRIRVPKKKSAVRVPTGETALSVTQLTGGRLVCKVVKPCRNGATEVETTSGDPSVEENWQRDGIHLSVQFELTGKTPGTRYGVRARCIGPNGPGPWSAYVFVIAI</sequence>
<dbReference type="AlphaFoldDB" id="A0A6V8N6Q6"/>
<dbReference type="InterPro" id="IPR036116">
    <property type="entry name" value="FN3_sf"/>
</dbReference>
<evidence type="ECO:0008006" key="3">
    <source>
        <dbReference type="Google" id="ProtNLM"/>
    </source>
</evidence>
<organism evidence="1 2">
    <name type="scientific">Geomonas limicola</name>
    <dbReference type="NCBI Taxonomy" id="2740186"/>
    <lineage>
        <taxon>Bacteria</taxon>
        <taxon>Pseudomonadati</taxon>
        <taxon>Thermodesulfobacteriota</taxon>
        <taxon>Desulfuromonadia</taxon>
        <taxon>Geobacterales</taxon>
        <taxon>Geobacteraceae</taxon>
        <taxon>Geomonas</taxon>
    </lineage>
</organism>
<evidence type="ECO:0000313" key="2">
    <source>
        <dbReference type="Proteomes" id="UP000587586"/>
    </source>
</evidence>
<evidence type="ECO:0000313" key="1">
    <source>
        <dbReference type="EMBL" id="GFO67517.1"/>
    </source>
</evidence>
<accession>A0A6V8N6Q6</accession>
<protein>
    <recommendedName>
        <fullName evidence="3">Fibronectin type-III domain-containing protein</fullName>
    </recommendedName>
</protein>
<dbReference type="EMBL" id="BLXZ01000002">
    <property type="protein sequence ID" value="GFO67517.1"/>
    <property type="molecule type" value="Genomic_DNA"/>
</dbReference>